<gene>
    <name evidence="1" type="ORF">DSCW_04060</name>
</gene>
<name>A0A5K7YY86_9BACT</name>
<accession>A0A5K7YY86</accession>
<proteinExistence type="predicted"/>
<sequence>MGYKNMDNTLCSADLALDSSLKHNRNLKLLVKCLVSQPVFNHIEATASNVRKILYVIQRRKLEKAYPLSPAERTNFPVVF</sequence>
<evidence type="ECO:0000313" key="2">
    <source>
        <dbReference type="Proteomes" id="UP000427769"/>
    </source>
</evidence>
<organism evidence="1 2">
    <name type="scientific">Desulfosarcina widdelii</name>
    <dbReference type="NCBI Taxonomy" id="947919"/>
    <lineage>
        <taxon>Bacteria</taxon>
        <taxon>Pseudomonadati</taxon>
        <taxon>Thermodesulfobacteriota</taxon>
        <taxon>Desulfobacteria</taxon>
        <taxon>Desulfobacterales</taxon>
        <taxon>Desulfosarcinaceae</taxon>
        <taxon>Desulfosarcina</taxon>
    </lineage>
</organism>
<protein>
    <submittedName>
        <fullName evidence="1">Uncharacterized protein</fullName>
    </submittedName>
</protein>
<dbReference type="KEGG" id="dwd:DSCW_04060"/>
<keyword evidence="2" id="KW-1185">Reference proteome</keyword>
<dbReference type="AlphaFoldDB" id="A0A5K7YY86"/>
<evidence type="ECO:0000313" key="1">
    <source>
        <dbReference type="EMBL" id="BBO72989.1"/>
    </source>
</evidence>
<dbReference type="EMBL" id="AP021875">
    <property type="protein sequence ID" value="BBO72989.1"/>
    <property type="molecule type" value="Genomic_DNA"/>
</dbReference>
<dbReference type="Proteomes" id="UP000427769">
    <property type="component" value="Chromosome"/>
</dbReference>
<reference evidence="1 2" key="1">
    <citation type="submission" date="2019-11" db="EMBL/GenBank/DDBJ databases">
        <title>Comparative genomics of hydrocarbon-degrading Desulfosarcina strains.</title>
        <authorList>
            <person name="Watanabe M."/>
            <person name="Kojima H."/>
            <person name="Fukui M."/>
        </authorList>
    </citation>
    <scope>NUCLEOTIDE SEQUENCE [LARGE SCALE GENOMIC DNA]</scope>
    <source>
        <strain evidence="1 2">PP31</strain>
    </source>
</reference>